<comment type="caution">
    <text evidence="1">The sequence shown here is derived from an EMBL/GenBank/DDBJ whole genome shotgun (WGS) entry which is preliminary data.</text>
</comment>
<organism evidence="1 2">
    <name type="scientific">Streptomyces cacaoi</name>
    <dbReference type="NCBI Taxonomy" id="1898"/>
    <lineage>
        <taxon>Bacteria</taxon>
        <taxon>Bacillati</taxon>
        <taxon>Actinomycetota</taxon>
        <taxon>Actinomycetes</taxon>
        <taxon>Kitasatosporales</taxon>
        <taxon>Streptomycetaceae</taxon>
        <taxon>Streptomyces</taxon>
    </lineage>
</organism>
<keyword evidence="2" id="KW-1185">Reference proteome</keyword>
<dbReference type="EMBL" id="BJMM01000024">
    <property type="protein sequence ID" value="GEB51844.1"/>
    <property type="molecule type" value="Genomic_DNA"/>
</dbReference>
<evidence type="ECO:0000313" key="1">
    <source>
        <dbReference type="EMBL" id="GEB51844.1"/>
    </source>
</evidence>
<name>A0A4Y3R2Y1_STRCI</name>
<evidence type="ECO:0008006" key="3">
    <source>
        <dbReference type="Google" id="ProtNLM"/>
    </source>
</evidence>
<dbReference type="Proteomes" id="UP000319210">
    <property type="component" value="Unassembled WGS sequence"/>
</dbReference>
<evidence type="ECO:0000313" key="2">
    <source>
        <dbReference type="Proteomes" id="UP000319210"/>
    </source>
</evidence>
<protein>
    <recommendedName>
        <fullName evidence="3">DUF5753 domain-containing protein</fullName>
    </recommendedName>
</protein>
<proteinExistence type="predicted"/>
<gene>
    <name evidence="1" type="ORF">SCA03_43950</name>
</gene>
<dbReference type="AlphaFoldDB" id="A0A4Y3R2Y1"/>
<accession>A0A4Y3R2Y1</accession>
<sequence>MIAEDWHAELRLDDADSMATYSRVWRTLPESAVYGADAHNVINAARRDLNAR</sequence>
<reference evidence="1 2" key="1">
    <citation type="submission" date="2019-06" db="EMBL/GenBank/DDBJ databases">
        <title>Whole genome shotgun sequence of Streptomyces cacaoi subsp. cacaoi NBRC 12748.</title>
        <authorList>
            <person name="Hosoyama A."/>
            <person name="Uohara A."/>
            <person name="Ohji S."/>
            <person name="Ichikawa N."/>
        </authorList>
    </citation>
    <scope>NUCLEOTIDE SEQUENCE [LARGE SCALE GENOMIC DNA]</scope>
    <source>
        <strain evidence="1 2">NBRC 12748</strain>
    </source>
</reference>